<dbReference type="EMBL" id="LSRX01003108">
    <property type="protein sequence ID" value="OLP74869.1"/>
    <property type="molecule type" value="Genomic_DNA"/>
</dbReference>
<dbReference type="AlphaFoldDB" id="A0A1Q9BW21"/>
<feature type="region of interest" description="Disordered" evidence="2">
    <location>
        <begin position="803"/>
        <end position="847"/>
    </location>
</feature>
<comment type="caution">
    <text evidence="4">The sequence shown here is derived from an EMBL/GenBank/DDBJ whole genome shotgun (WGS) entry which is preliminary data.</text>
</comment>
<dbReference type="InterPro" id="IPR036875">
    <property type="entry name" value="Znf_CCHC_sf"/>
</dbReference>
<feature type="compositionally biased region" description="Low complexity" evidence="2">
    <location>
        <begin position="837"/>
        <end position="847"/>
    </location>
</feature>
<protein>
    <recommendedName>
        <fullName evidence="3">CCHC-type domain-containing protein</fullName>
    </recommendedName>
</protein>
<feature type="compositionally biased region" description="Acidic residues" evidence="2">
    <location>
        <begin position="179"/>
        <end position="189"/>
    </location>
</feature>
<dbReference type="SUPFAM" id="SSF57756">
    <property type="entry name" value="Retrovirus zinc finger-like domains"/>
    <property type="match status" value="1"/>
</dbReference>
<dbReference type="OrthoDB" id="441686at2759"/>
<dbReference type="PROSITE" id="PS50158">
    <property type="entry name" value="ZF_CCHC"/>
    <property type="match status" value="1"/>
</dbReference>
<feature type="region of interest" description="Disordered" evidence="2">
    <location>
        <begin position="137"/>
        <end position="198"/>
    </location>
</feature>
<feature type="compositionally biased region" description="Basic and acidic residues" evidence="2">
    <location>
        <begin position="877"/>
        <end position="887"/>
    </location>
</feature>
<feature type="region of interest" description="Disordered" evidence="2">
    <location>
        <begin position="877"/>
        <end position="896"/>
    </location>
</feature>
<gene>
    <name evidence="4" type="ORF">AK812_SmicGene45470</name>
</gene>
<feature type="non-terminal residue" evidence="4">
    <location>
        <position position="955"/>
    </location>
</feature>
<evidence type="ECO:0000313" key="4">
    <source>
        <dbReference type="EMBL" id="OLP74869.1"/>
    </source>
</evidence>
<accession>A0A1Q9BW21</accession>
<feature type="domain" description="CCHC-type" evidence="3">
    <location>
        <begin position="413"/>
        <end position="428"/>
    </location>
</feature>
<evidence type="ECO:0000256" key="2">
    <source>
        <dbReference type="SAM" id="MobiDB-lite"/>
    </source>
</evidence>
<keyword evidence="1" id="KW-0863">Zinc-finger</keyword>
<reference evidence="4 5" key="1">
    <citation type="submission" date="2016-02" db="EMBL/GenBank/DDBJ databases">
        <title>Genome analysis of coral dinoflagellate symbionts highlights evolutionary adaptations to a symbiotic lifestyle.</title>
        <authorList>
            <person name="Aranda M."/>
            <person name="Li Y."/>
            <person name="Liew Y.J."/>
            <person name="Baumgarten S."/>
            <person name="Simakov O."/>
            <person name="Wilson M."/>
            <person name="Piel J."/>
            <person name="Ashoor H."/>
            <person name="Bougouffa S."/>
            <person name="Bajic V.B."/>
            <person name="Ryu T."/>
            <person name="Ravasi T."/>
            <person name="Bayer T."/>
            <person name="Micklem G."/>
            <person name="Kim H."/>
            <person name="Bhak J."/>
            <person name="Lajeunesse T.C."/>
            <person name="Voolstra C.R."/>
        </authorList>
    </citation>
    <scope>NUCLEOTIDE SEQUENCE [LARGE SCALE GENOMIC DNA]</scope>
    <source>
        <strain evidence="4 5">CCMP2467</strain>
    </source>
</reference>
<keyword evidence="1" id="KW-0862">Zinc</keyword>
<evidence type="ECO:0000256" key="1">
    <source>
        <dbReference type="PROSITE-ProRule" id="PRU00047"/>
    </source>
</evidence>
<organism evidence="4 5">
    <name type="scientific">Symbiodinium microadriaticum</name>
    <name type="common">Dinoflagellate</name>
    <name type="synonym">Zooxanthella microadriatica</name>
    <dbReference type="NCBI Taxonomy" id="2951"/>
    <lineage>
        <taxon>Eukaryota</taxon>
        <taxon>Sar</taxon>
        <taxon>Alveolata</taxon>
        <taxon>Dinophyceae</taxon>
        <taxon>Suessiales</taxon>
        <taxon>Symbiodiniaceae</taxon>
        <taxon>Symbiodinium</taxon>
    </lineage>
</organism>
<dbReference type="GO" id="GO:0008270">
    <property type="term" value="F:zinc ion binding"/>
    <property type="evidence" value="ECO:0007669"/>
    <property type="project" value="UniProtKB-KW"/>
</dbReference>
<feature type="compositionally biased region" description="Low complexity" evidence="2">
    <location>
        <begin position="341"/>
        <end position="350"/>
    </location>
</feature>
<dbReference type="SMART" id="SM00343">
    <property type="entry name" value="ZnF_C2HC"/>
    <property type="match status" value="1"/>
</dbReference>
<dbReference type="InterPro" id="IPR001878">
    <property type="entry name" value="Znf_CCHC"/>
</dbReference>
<evidence type="ECO:0000259" key="3">
    <source>
        <dbReference type="PROSITE" id="PS50158"/>
    </source>
</evidence>
<dbReference type="Proteomes" id="UP000186817">
    <property type="component" value="Unassembled WGS sequence"/>
</dbReference>
<feature type="region of interest" description="Disordered" evidence="2">
    <location>
        <begin position="375"/>
        <end position="405"/>
    </location>
</feature>
<feature type="region of interest" description="Disordered" evidence="2">
    <location>
        <begin position="296"/>
        <end position="350"/>
    </location>
</feature>
<proteinExistence type="predicted"/>
<evidence type="ECO:0000313" key="5">
    <source>
        <dbReference type="Proteomes" id="UP000186817"/>
    </source>
</evidence>
<keyword evidence="5" id="KW-1185">Reference proteome</keyword>
<keyword evidence="1" id="KW-0479">Metal-binding</keyword>
<sequence length="955" mass="106961">MTADEVERTKEGVPKWDGSANTFTAYEEACYLYEAGTEMHKRALCGPRLVSELSGAAKRMVSGRSPTWVSNYDGVRVLLEFLRQCLGKPQIPEMTEHLSKYFKHCRRRAQESMNEYITRKAEAYLRAEQALQRVIASQKKKAGTTKVTASSEDAGSRQEAWSWYPSRRSSVDSSTEAPAESEEPADDPGETTSTWDTWQEWPTQGTSWSWYGNYDSYSYGGTWGRWSYPYNNYNWWQSKPELTEPKAELLPSFVQGWYLLQDANLSQTERNMVQTALGGCYEVDRVAQELRNQWSDHEVKHRDQGRQSGYLGEAKSDSDDLEEEANGEAWMSRSEMDEESQTAMAAAEQEAQEALAAITAGKRTLREARYRQHQVKMGRQYFRSGPRTSSSTSSSSSHRGNDSSYNKDANMTCLKCGKVGHRAANCKEGANKAMTVTETQEEQAPFVCFGEHGAVGYVSLEEAAAAYLGTEAMTTSEAVREGHAIIDGGATRTLASVHALECLMKQNEAHHGDARIHEVDVENTPTFGFGNSSSDRCVSTVSVGLKADGKDGEITIHALDKGEGPILLSVATLRKLGAVLDFENDLVVFRRLNKKKIIKVGRSATGHQTLSLKDDLYANAVEATHEIPSLREHLPKDEMLRMLSEIGEHVPESWTKVQIQHRLEGVYRARGLDVNAAFKKQKTPLRTKITQLNAASRKKAELVKLLQKEYMMEVNPLQTVKQLQAKAMDYIYEHTACSSDDQVSFGRHAEMTYAELRNSYPQYCDWVVKTSREEKECSIHLRRLAMWLEQEKMEPIKVTPGALAGGLVEPPPEAPQSSKEVIALPKPKTSPKKSAYKPKAAPSMSSAASEVSIKTEVLQDLVQSVATLREEVANLKEERPRKKESRSEFSLVSSQKEQALVSEGRPVLMEIGCVVWIRTPSSAFSPRQGMNQRYQHASGEKREELSYQAVQMECT</sequence>
<feature type="compositionally biased region" description="Basic and acidic residues" evidence="2">
    <location>
        <begin position="296"/>
        <end position="305"/>
    </location>
</feature>
<feature type="compositionally biased region" description="Low complexity" evidence="2">
    <location>
        <begin position="388"/>
        <end position="397"/>
    </location>
</feature>
<name>A0A1Q9BW21_SYMMI</name>
<dbReference type="GO" id="GO:0003676">
    <property type="term" value="F:nucleic acid binding"/>
    <property type="evidence" value="ECO:0007669"/>
    <property type="project" value="InterPro"/>
</dbReference>